<dbReference type="Proteomes" id="UP000018888">
    <property type="component" value="Unassembled WGS sequence"/>
</dbReference>
<protein>
    <submittedName>
        <fullName evidence="1">Uncharacterized protein</fullName>
    </submittedName>
</protein>
<comment type="caution">
    <text evidence="1">The sequence shown here is derived from an EMBL/GenBank/DDBJ whole genome shotgun (WGS) entry which is preliminary data.</text>
</comment>
<dbReference type="EMBL" id="AUPC02000129">
    <property type="protein sequence ID" value="POG69837.1"/>
    <property type="molecule type" value="Genomic_DNA"/>
</dbReference>
<name>A0A2P4PWR5_RHIID</name>
<feature type="non-terminal residue" evidence="1">
    <location>
        <position position="59"/>
    </location>
</feature>
<organism evidence="1 2">
    <name type="scientific">Rhizophagus irregularis (strain DAOM 181602 / DAOM 197198 / MUCL 43194)</name>
    <name type="common">Arbuscular mycorrhizal fungus</name>
    <name type="synonym">Glomus intraradices</name>
    <dbReference type="NCBI Taxonomy" id="747089"/>
    <lineage>
        <taxon>Eukaryota</taxon>
        <taxon>Fungi</taxon>
        <taxon>Fungi incertae sedis</taxon>
        <taxon>Mucoromycota</taxon>
        <taxon>Glomeromycotina</taxon>
        <taxon>Glomeromycetes</taxon>
        <taxon>Glomerales</taxon>
        <taxon>Glomeraceae</taxon>
        <taxon>Rhizophagus</taxon>
    </lineage>
</organism>
<dbReference type="AlphaFoldDB" id="A0A2P4PWR5"/>
<reference evidence="1 2" key="1">
    <citation type="journal article" date="2013" name="Proc. Natl. Acad. Sci. U.S.A.">
        <title>Genome of an arbuscular mycorrhizal fungus provides insight into the oldest plant symbiosis.</title>
        <authorList>
            <person name="Tisserant E."/>
            <person name="Malbreil M."/>
            <person name="Kuo A."/>
            <person name="Kohler A."/>
            <person name="Symeonidi A."/>
            <person name="Balestrini R."/>
            <person name="Charron P."/>
            <person name="Duensing N."/>
            <person name="Frei Dit Frey N."/>
            <person name="Gianinazzi-Pearson V."/>
            <person name="Gilbert L.B."/>
            <person name="Handa Y."/>
            <person name="Herr J.R."/>
            <person name="Hijri M."/>
            <person name="Koul R."/>
            <person name="Kawaguchi M."/>
            <person name="Krajinski F."/>
            <person name="Lammers P.J."/>
            <person name="Masclaux F.G."/>
            <person name="Murat C."/>
            <person name="Morin E."/>
            <person name="Ndikumana S."/>
            <person name="Pagni M."/>
            <person name="Petitpierre D."/>
            <person name="Requena N."/>
            <person name="Rosikiewicz P."/>
            <person name="Riley R."/>
            <person name="Saito K."/>
            <person name="San Clemente H."/>
            <person name="Shapiro H."/>
            <person name="van Tuinen D."/>
            <person name="Becard G."/>
            <person name="Bonfante P."/>
            <person name="Paszkowski U."/>
            <person name="Shachar-Hill Y.Y."/>
            <person name="Tuskan G.A."/>
            <person name="Young P.W."/>
            <person name="Sanders I.R."/>
            <person name="Henrissat B."/>
            <person name="Rensing S.A."/>
            <person name="Grigoriev I.V."/>
            <person name="Corradi N."/>
            <person name="Roux C."/>
            <person name="Martin F."/>
        </authorList>
    </citation>
    <scope>NUCLEOTIDE SEQUENCE [LARGE SCALE GENOMIC DNA]</scope>
    <source>
        <strain evidence="1 2">DAOM 197198</strain>
    </source>
</reference>
<dbReference type="InterPro" id="IPR006597">
    <property type="entry name" value="Sel1-like"/>
</dbReference>
<dbReference type="Gene3D" id="1.25.40.10">
    <property type="entry name" value="Tetratricopeptide repeat domain"/>
    <property type="match status" value="1"/>
</dbReference>
<proteinExistence type="predicted"/>
<gene>
    <name evidence="1" type="ORF">GLOIN_2v1622415</name>
</gene>
<dbReference type="InterPro" id="IPR011990">
    <property type="entry name" value="TPR-like_helical_dom_sf"/>
</dbReference>
<evidence type="ECO:0000313" key="1">
    <source>
        <dbReference type="EMBL" id="POG69837.1"/>
    </source>
</evidence>
<evidence type="ECO:0000313" key="2">
    <source>
        <dbReference type="Proteomes" id="UP000018888"/>
    </source>
</evidence>
<keyword evidence="2" id="KW-1185">Reference proteome</keyword>
<sequence length="59" mass="6862">MINLVNSYRNGEGTEKNLEKAFYWHQKAAESNKSGYLIINCQILIIMIKEDLVKFIKLS</sequence>
<reference evidence="1 2" key="2">
    <citation type="journal article" date="2018" name="New Phytol.">
        <title>High intraspecific genome diversity in the model arbuscular mycorrhizal symbiont Rhizophagus irregularis.</title>
        <authorList>
            <person name="Chen E.C.H."/>
            <person name="Morin E."/>
            <person name="Beaudet D."/>
            <person name="Noel J."/>
            <person name="Yildirir G."/>
            <person name="Ndikumana S."/>
            <person name="Charron P."/>
            <person name="St-Onge C."/>
            <person name="Giorgi J."/>
            <person name="Kruger M."/>
            <person name="Marton T."/>
            <person name="Ropars J."/>
            <person name="Grigoriev I.V."/>
            <person name="Hainaut M."/>
            <person name="Henrissat B."/>
            <person name="Roux C."/>
            <person name="Martin F."/>
            <person name="Corradi N."/>
        </authorList>
    </citation>
    <scope>NUCLEOTIDE SEQUENCE [LARGE SCALE GENOMIC DNA]</scope>
    <source>
        <strain evidence="1 2">DAOM 197198</strain>
    </source>
</reference>
<dbReference type="SUPFAM" id="SSF81901">
    <property type="entry name" value="HCP-like"/>
    <property type="match status" value="1"/>
</dbReference>
<dbReference type="Pfam" id="PF08238">
    <property type="entry name" value="Sel1"/>
    <property type="match status" value="1"/>
</dbReference>
<accession>A0A2P4PWR5</accession>